<reference evidence="8" key="1">
    <citation type="submission" date="2021-01" db="EMBL/GenBank/DDBJ databases">
        <authorList>
            <person name="Corre E."/>
            <person name="Pelletier E."/>
            <person name="Niang G."/>
            <person name="Scheremetjew M."/>
            <person name="Finn R."/>
            <person name="Kale V."/>
            <person name="Holt S."/>
            <person name="Cochrane G."/>
            <person name="Meng A."/>
            <person name="Brown T."/>
            <person name="Cohen L."/>
        </authorList>
    </citation>
    <scope>NUCLEOTIDE SEQUENCE</scope>
</reference>
<feature type="domain" description="GB1/RHD3-type G" evidence="7">
    <location>
        <begin position="43"/>
        <end position="280"/>
    </location>
</feature>
<dbReference type="Pfam" id="PF02263">
    <property type="entry name" value="GBP"/>
    <property type="match status" value="1"/>
</dbReference>
<feature type="region of interest" description="Disordered" evidence="6">
    <location>
        <begin position="753"/>
        <end position="778"/>
    </location>
</feature>
<evidence type="ECO:0000256" key="2">
    <source>
        <dbReference type="ARBA" id="ARBA00022801"/>
    </source>
</evidence>
<evidence type="ECO:0000259" key="7">
    <source>
        <dbReference type="PROSITE" id="PS51715"/>
    </source>
</evidence>
<evidence type="ECO:0000256" key="1">
    <source>
        <dbReference type="ARBA" id="ARBA00022741"/>
    </source>
</evidence>
<dbReference type="AlphaFoldDB" id="A0A7S1AU47"/>
<evidence type="ECO:0000256" key="5">
    <source>
        <dbReference type="SAM" id="Coils"/>
    </source>
</evidence>
<dbReference type="InterPro" id="IPR030386">
    <property type="entry name" value="G_GB1_RHD3_dom"/>
</dbReference>
<dbReference type="InterPro" id="IPR027417">
    <property type="entry name" value="P-loop_NTPase"/>
</dbReference>
<keyword evidence="5" id="KW-0175">Coiled coil</keyword>
<proteinExistence type="inferred from homology"/>
<evidence type="ECO:0000313" key="8">
    <source>
        <dbReference type="EMBL" id="CAD8865160.1"/>
    </source>
</evidence>
<dbReference type="CDD" id="cd01851">
    <property type="entry name" value="GBP"/>
    <property type="match status" value="1"/>
</dbReference>
<organism evidence="8">
    <name type="scientific">Noctiluca scintillans</name>
    <name type="common">Sea sparkle</name>
    <name type="synonym">Red tide dinoflagellate</name>
    <dbReference type="NCBI Taxonomy" id="2966"/>
    <lineage>
        <taxon>Eukaryota</taxon>
        <taxon>Sar</taxon>
        <taxon>Alveolata</taxon>
        <taxon>Dinophyceae</taxon>
        <taxon>Noctilucales</taxon>
        <taxon>Noctilucaceae</taxon>
        <taxon>Noctiluca</taxon>
    </lineage>
</organism>
<feature type="compositionally biased region" description="Basic and acidic residues" evidence="6">
    <location>
        <begin position="512"/>
        <end position="559"/>
    </location>
</feature>
<protein>
    <recommendedName>
        <fullName evidence="7">GB1/RHD3-type G domain-containing protein</fullName>
    </recommendedName>
</protein>
<evidence type="ECO:0000256" key="6">
    <source>
        <dbReference type="SAM" id="MobiDB-lite"/>
    </source>
</evidence>
<sequence length="778" mass="88921">MPGAVGTGPDKQYYGGPLQLIRIDDNGKCHVQENAAAILNQMQGRLAVVGIAGLYRTGKSFLLNRLLGLQEGFEIGPSVNPCTKGLWIWGQPVQLSNDFHCILIDTEGLGSTQRTASCDMQIFSLCILLSSYFIYNSMGAIDEQAIDDLHLVANLAKHVHVKAKSGVSEEKASELSSYFPGFLWVLRDFHLQLKDERGKTLTETEYLENALRAQPGQDDKNKLRDVIKDLFRDRDCQTIVRPVEEEADLRHIQRLPYESLRPKFRTQVEAFVKKVYTSLKPKKIDGQVLSGSMFAALCQEYCKAINNSAVPTIQSAWTSCMQHQLRLCLKDAVQTYRSQMNEKAMQHLPMDEEKLHETHKAAKQEARNVFLAPKFDSSDPKFREYNLELTKKIKQLYDHCKDENKANSQRQCERIAKELYSRDIENKLNVKGSYRSFEQLMGDWDAVRKTYLLKTMGPAQVEILTTWMFSRMTESVQRLWDELKSSLEERSTTLQKRLAETDAKSSAAHNSLEQERSKKSENMEEAKRQWLSERTELERQLEDAKRGGEEVSMRASREKAQLLDSERTLREQLKILQERLQSSKHTGQRSAHMESAANVSSELHSLKDQMMAVMSEVRGVDNEKKQLELKAEHEKQLIGLERKFQRQLMEARRKNEGLIENLRQTYEDEVEGLRQQRTEILSKSQDLEREIEQLRGQGEIMKQRVVASDNEHALQKRYIDSAQRQTELVVAFLERVPGRGGPELSGVHEELNALSVGRSSAPQSRHGGGGGPSQSTWY</sequence>
<keyword evidence="2" id="KW-0378">Hydrolase</keyword>
<keyword evidence="1" id="KW-0547">Nucleotide-binding</keyword>
<dbReference type="SUPFAM" id="SSF52540">
    <property type="entry name" value="P-loop containing nucleoside triphosphate hydrolases"/>
    <property type="match status" value="1"/>
</dbReference>
<feature type="coiled-coil region" evidence="5">
    <location>
        <begin position="617"/>
        <end position="704"/>
    </location>
</feature>
<dbReference type="Gene3D" id="3.40.50.300">
    <property type="entry name" value="P-loop containing nucleotide triphosphate hydrolases"/>
    <property type="match status" value="1"/>
</dbReference>
<dbReference type="Pfam" id="PF02841">
    <property type="entry name" value="GBP_C"/>
    <property type="match status" value="1"/>
</dbReference>
<dbReference type="InterPro" id="IPR003191">
    <property type="entry name" value="Guanylate-bd/ATL_C"/>
</dbReference>
<dbReference type="PROSITE" id="PS51715">
    <property type="entry name" value="G_GB1_RHD3"/>
    <property type="match status" value="1"/>
</dbReference>
<gene>
    <name evidence="8" type="ORF">NSCI0253_LOCUS39515</name>
</gene>
<dbReference type="InterPro" id="IPR036543">
    <property type="entry name" value="Guanylate-bd_C_sf"/>
</dbReference>
<comment type="similarity">
    <text evidence="4">Belongs to the TRAFAC class dynamin-like GTPase superfamily. GB1/RHD3 GTPase family.</text>
</comment>
<dbReference type="PANTHER" id="PTHR10751">
    <property type="entry name" value="GUANYLATE BINDING PROTEIN"/>
    <property type="match status" value="1"/>
</dbReference>
<evidence type="ECO:0000256" key="3">
    <source>
        <dbReference type="ARBA" id="ARBA00023134"/>
    </source>
</evidence>
<dbReference type="SUPFAM" id="SSF48340">
    <property type="entry name" value="Interferon-induced guanylate-binding protein 1 (GBP1), C-terminal domain"/>
    <property type="match status" value="1"/>
</dbReference>
<evidence type="ECO:0000256" key="4">
    <source>
        <dbReference type="PROSITE-ProRule" id="PRU01052"/>
    </source>
</evidence>
<dbReference type="GO" id="GO:0003924">
    <property type="term" value="F:GTPase activity"/>
    <property type="evidence" value="ECO:0007669"/>
    <property type="project" value="InterPro"/>
</dbReference>
<dbReference type="Gene3D" id="1.20.1000.10">
    <property type="entry name" value="Guanylate-binding protein, C-terminal domain"/>
    <property type="match status" value="1"/>
</dbReference>
<dbReference type="EMBL" id="HBFQ01055662">
    <property type="protein sequence ID" value="CAD8865160.1"/>
    <property type="molecule type" value="Transcribed_RNA"/>
</dbReference>
<accession>A0A7S1AU47</accession>
<keyword evidence="3" id="KW-0342">GTP-binding</keyword>
<name>A0A7S1AU47_NOCSC</name>
<dbReference type="InterPro" id="IPR015894">
    <property type="entry name" value="Guanylate-bd_N"/>
</dbReference>
<dbReference type="GO" id="GO:0005525">
    <property type="term" value="F:GTP binding"/>
    <property type="evidence" value="ECO:0007669"/>
    <property type="project" value="UniProtKB-KW"/>
</dbReference>
<feature type="region of interest" description="Disordered" evidence="6">
    <location>
        <begin position="495"/>
        <end position="559"/>
    </location>
</feature>